<dbReference type="Pfam" id="PF09423">
    <property type="entry name" value="PhoD"/>
    <property type="match status" value="1"/>
</dbReference>
<feature type="domain" description="PhoD-like phosphatase metallophosphatase" evidence="2">
    <location>
        <begin position="68"/>
        <end position="295"/>
    </location>
</feature>
<dbReference type="Pfam" id="PF07386">
    <property type="entry name" value="DUF1499"/>
    <property type="match status" value="1"/>
</dbReference>
<reference evidence="3" key="1">
    <citation type="submission" date="2021-12" db="EMBL/GenBank/DDBJ databases">
        <authorList>
            <person name="Rodrigo-Torres L."/>
            <person name="Arahal R. D."/>
            <person name="Lucena T."/>
        </authorList>
    </citation>
    <scope>NUCLEOTIDE SEQUENCE</scope>
    <source>
        <strain evidence="3">CECT 8419</strain>
    </source>
</reference>
<evidence type="ECO:0000313" key="3">
    <source>
        <dbReference type="EMBL" id="CAH1000940.1"/>
    </source>
</evidence>
<dbReference type="InterPro" id="IPR010865">
    <property type="entry name" value="DUF1499"/>
</dbReference>
<sequence>MLKRLSIGLVLLAIVAFGYLYGQAVRSQEEAPPSVTAVAAPNNSLTIAFGSCNRQNEPQDYWATIGSHAPAAWLWLGDNVYADTDDMVQMRADYATLENAPEYQAFLAATPLVYGAWDDHDYGKNDAGKEWAARDEAKVLMLDFLQVPDDAAVRQRAGTYQAYDIGDIRVILLDTRYFRDALAPPTRPGDRYGADPDGDILGDAQWAWLEDQLRNSNAKAHLIASSIQVLPTDHGYEKWANFPTARARLLHLLAEVRPALPLLLSGDRHLAEFSVDSVGDYPVYELTASGLTHTYKNAKEANDKRIGSLIAERNFGLLHFTTTPAGLQLTAEVRAIDNNAVLATLALPNSLMPRTLQPCPDSPNCVSTQTDQPKKKRDPIPFTGSAEDAMARIKTVVSAMSRTTLVEEDEHYLHYTFKTWPIPYIDDVEFVIDPAEQVIHYRSASRVGHSDLGVNGRRMAKVVAAFASN</sequence>
<accession>A0ABM9B140</accession>
<dbReference type="CDD" id="cd07389">
    <property type="entry name" value="MPP_PhoD"/>
    <property type="match status" value="1"/>
</dbReference>
<dbReference type="InterPro" id="IPR029052">
    <property type="entry name" value="Metallo-depent_PP-like"/>
</dbReference>
<dbReference type="PANTHER" id="PTHR33987">
    <property type="entry name" value="CALCINEURIN-LIKE METALLO-PHOSPHOESTERASE SUPERFAMILY PROTEIN"/>
    <property type="match status" value="1"/>
</dbReference>
<dbReference type="RefSeq" id="WP_238750897.1">
    <property type="nucleotide sequence ID" value="NZ_CAKLPZ010000002.1"/>
</dbReference>
<dbReference type="InterPro" id="IPR038607">
    <property type="entry name" value="PhoD-like_sf"/>
</dbReference>
<comment type="caution">
    <text evidence="3">The sequence shown here is derived from an EMBL/GenBank/DDBJ whole genome shotgun (WGS) entry which is preliminary data.</text>
</comment>
<evidence type="ECO:0000259" key="2">
    <source>
        <dbReference type="Pfam" id="PF09423"/>
    </source>
</evidence>
<name>A0ABM9B140_9BACT</name>
<dbReference type="Proteomes" id="UP000837803">
    <property type="component" value="Unassembled WGS sequence"/>
</dbReference>
<dbReference type="SUPFAM" id="SSF56300">
    <property type="entry name" value="Metallo-dependent phosphatases"/>
    <property type="match status" value="1"/>
</dbReference>
<evidence type="ECO:0000256" key="1">
    <source>
        <dbReference type="SAM" id="MobiDB-lite"/>
    </source>
</evidence>
<keyword evidence="4" id="KW-1185">Reference proteome</keyword>
<evidence type="ECO:0000313" key="4">
    <source>
        <dbReference type="Proteomes" id="UP000837803"/>
    </source>
</evidence>
<dbReference type="Gene3D" id="3.60.21.70">
    <property type="entry name" value="PhoD-like phosphatase"/>
    <property type="match status" value="1"/>
</dbReference>
<feature type="region of interest" description="Disordered" evidence="1">
    <location>
        <begin position="358"/>
        <end position="383"/>
    </location>
</feature>
<dbReference type="EMBL" id="CAKLPZ010000002">
    <property type="protein sequence ID" value="CAH1000940.1"/>
    <property type="molecule type" value="Genomic_DNA"/>
</dbReference>
<gene>
    <name evidence="3" type="ORF">LEM8419_01961</name>
</gene>
<proteinExistence type="predicted"/>
<dbReference type="PANTHER" id="PTHR33987:SF1">
    <property type="entry name" value="CALCINEURIN-LIKE METALLO-PHOSPHOESTERASE SUPERFAMILY PROTEIN"/>
    <property type="match status" value="1"/>
</dbReference>
<dbReference type="InterPro" id="IPR018946">
    <property type="entry name" value="PhoD-like_MPP"/>
</dbReference>
<organism evidence="3 4">
    <name type="scientific">Neolewinella maritima</name>
    <dbReference type="NCBI Taxonomy" id="1383882"/>
    <lineage>
        <taxon>Bacteria</taxon>
        <taxon>Pseudomonadati</taxon>
        <taxon>Bacteroidota</taxon>
        <taxon>Saprospiria</taxon>
        <taxon>Saprospirales</taxon>
        <taxon>Lewinellaceae</taxon>
        <taxon>Neolewinella</taxon>
    </lineage>
</organism>
<protein>
    <recommendedName>
        <fullName evidence="2">PhoD-like phosphatase metallophosphatase domain-containing protein</fullName>
    </recommendedName>
</protein>